<keyword evidence="1" id="KW-1133">Transmembrane helix</keyword>
<feature type="transmembrane region" description="Helical" evidence="1">
    <location>
        <begin position="135"/>
        <end position="153"/>
    </location>
</feature>
<keyword evidence="1" id="KW-0812">Transmembrane</keyword>
<evidence type="ECO:0000313" key="2">
    <source>
        <dbReference type="Proteomes" id="UP000695000"/>
    </source>
</evidence>
<accession>A0ABM1MGF7</accession>
<evidence type="ECO:0000313" key="3">
    <source>
        <dbReference type="RefSeq" id="XP_017773657.1"/>
    </source>
</evidence>
<feature type="transmembrane region" description="Helical" evidence="1">
    <location>
        <begin position="103"/>
        <end position="123"/>
    </location>
</feature>
<organism evidence="2 3">
    <name type="scientific">Nicrophorus vespilloides</name>
    <name type="common">Boreal carrion beetle</name>
    <dbReference type="NCBI Taxonomy" id="110193"/>
    <lineage>
        <taxon>Eukaryota</taxon>
        <taxon>Metazoa</taxon>
        <taxon>Ecdysozoa</taxon>
        <taxon>Arthropoda</taxon>
        <taxon>Hexapoda</taxon>
        <taxon>Insecta</taxon>
        <taxon>Pterygota</taxon>
        <taxon>Neoptera</taxon>
        <taxon>Endopterygota</taxon>
        <taxon>Coleoptera</taxon>
        <taxon>Polyphaga</taxon>
        <taxon>Staphyliniformia</taxon>
        <taxon>Silphidae</taxon>
        <taxon>Nicrophorinae</taxon>
        <taxon>Nicrophorus</taxon>
    </lineage>
</organism>
<dbReference type="RefSeq" id="XP_017773657.1">
    <property type="nucleotide sequence ID" value="XM_017918168.1"/>
</dbReference>
<feature type="transmembrane region" description="Helical" evidence="1">
    <location>
        <begin position="231"/>
        <end position="253"/>
    </location>
</feature>
<feature type="transmembrane region" description="Helical" evidence="1">
    <location>
        <begin position="165"/>
        <end position="186"/>
    </location>
</feature>
<reference evidence="3" key="1">
    <citation type="submission" date="2025-08" db="UniProtKB">
        <authorList>
            <consortium name="RefSeq"/>
        </authorList>
    </citation>
    <scope>IDENTIFICATION</scope>
    <source>
        <tissue evidence="3">Whole Larva</tissue>
    </source>
</reference>
<name>A0ABM1MGF7_NICVS</name>
<feature type="transmembrane region" description="Helical" evidence="1">
    <location>
        <begin position="32"/>
        <end position="51"/>
    </location>
</feature>
<sequence>MDSLNETLENDVDEVVESANLQWFMNFFRIELILSCLVGLFANCLIVYAILQSKRMRKSHTNLVILNWAIVDGVFLFLIPFNYRLFSNSINNLLFQHKSLACIIINSDICIYFIVFSLALLLTVDRVIKGSSTKLLVYIISFIYALFLLLWSVTSTVCSISDKYIVGYEQFAFFLLFVILILNVTVRQVLHFCRKRKVSKSTALRLNIATIFICNWILSIASIIVTHLTPAVFFVIFGVAGYLNSVFILIYLIRNDVNYKICFLKLFRMNSDRYEVSAAISFAESCSEDCDSSLNIRFVNEDRIEADVFV</sequence>
<dbReference type="Proteomes" id="UP000695000">
    <property type="component" value="Unplaced"/>
</dbReference>
<dbReference type="Gene3D" id="1.20.1070.10">
    <property type="entry name" value="Rhodopsin 7-helix transmembrane proteins"/>
    <property type="match status" value="1"/>
</dbReference>
<dbReference type="SUPFAM" id="SSF81321">
    <property type="entry name" value="Family A G protein-coupled receptor-like"/>
    <property type="match status" value="1"/>
</dbReference>
<feature type="transmembrane region" description="Helical" evidence="1">
    <location>
        <begin position="63"/>
        <end position="83"/>
    </location>
</feature>
<feature type="transmembrane region" description="Helical" evidence="1">
    <location>
        <begin position="206"/>
        <end position="225"/>
    </location>
</feature>
<keyword evidence="2" id="KW-1185">Reference proteome</keyword>
<dbReference type="GeneID" id="108560563"/>
<protein>
    <submittedName>
        <fullName evidence="3">Somatostatin receptor type 1-like</fullName>
    </submittedName>
</protein>
<proteinExistence type="predicted"/>
<gene>
    <name evidence="3" type="primary">LOC108560563</name>
</gene>
<evidence type="ECO:0000256" key="1">
    <source>
        <dbReference type="SAM" id="Phobius"/>
    </source>
</evidence>
<keyword evidence="1" id="KW-0472">Membrane</keyword>